<dbReference type="InterPro" id="IPR023753">
    <property type="entry name" value="FAD/NAD-binding_dom"/>
</dbReference>
<feature type="domain" description="FAD/NAD(P)-binding" evidence="1">
    <location>
        <begin position="4"/>
        <end position="313"/>
    </location>
</feature>
<dbReference type="PANTHER" id="PTHR43755:SF1">
    <property type="entry name" value="FAD-DEPENDENT PYRIDINE NUCLEOTIDE-DISULPHIDE OXIDOREDUCTASE"/>
    <property type="match status" value="1"/>
</dbReference>
<dbReference type="EMBL" id="VTZN01000006">
    <property type="protein sequence ID" value="KAA1251818.1"/>
    <property type="molecule type" value="Genomic_DNA"/>
</dbReference>
<dbReference type="InterPro" id="IPR052541">
    <property type="entry name" value="SQRD"/>
</dbReference>
<dbReference type="InterPro" id="IPR036188">
    <property type="entry name" value="FAD/NAD-bd_sf"/>
</dbReference>
<accession>A0A5B1BSI2</accession>
<proteinExistence type="predicted"/>
<keyword evidence="3" id="KW-1185">Reference proteome</keyword>
<dbReference type="Pfam" id="PF07992">
    <property type="entry name" value="Pyr_redox_2"/>
    <property type="match status" value="1"/>
</dbReference>
<evidence type="ECO:0000259" key="1">
    <source>
        <dbReference type="Pfam" id="PF07992"/>
    </source>
</evidence>
<dbReference type="GO" id="GO:0016491">
    <property type="term" value="F:oxidoreductase activity"/>
    <property type="evidence" value="ECO:0007669"/>
    <property type="project" value="InterPro"/>
</dbReference>
<gene>
    <name evidence="2" type="ORF">F0Q45_02155</name>
</gene>
<reference evidence="2 3" key="1">
    <citation type="submission" date="2019-09" db="EMBL/GenBank/DDBJ databases">
        <title>Report of infection by Mycobacterium simiae a patient suffering from pulmonary tuberculosis.</title>
        <authorList>
            <person name="Mohanty P.S."/>
            <person name="Bansal A.K."/>
            <person name="Singh H."/>
            <person name="Sharma S."/>
            <person name="Patil S.A."/>
            <person name="Upadhaya P."/>
            <person name="Singh P.K."/>
            <person name="Kumar D."/>
            <person name="Kumar S."/>
            <person name="Singh R.K."/>
            <person name="Chaudhary B."/>
        </authorList>
    </citation>
    <scope>NUCLEOTIDE SEQUENCE [LARGE SCALE GENOMIC DNA]</scope>
    <source>
        <strain evidence="2 3">JAL-560-SIM</strain>
    </source>
</reference>
<sequence>MSKTVVVLGAGVGGLSAAAGLRKVLPAQDRIVLIDRSFTGSLGLSLLWVMRGWRTPDQVRVRPTAAALPGVEMVTAEVDRIDDAEQTVHCQHASPIRYDALVIALGAALDASALPGLSEAFESGVAGQFYTLDGAADLHRRIGALESGRVIVLVVGVPFKCPAAPFEAAFLIADQLGAKYSSGAVRVDAFTPDALPMPVAGPDVGNALVAMMEAKGIGFHGGKSATRILPDTRVVEFADGTTELFDHLAVVPPHQSPAAAVMSTGLGPTGWIPVDPQTLATSMPSVWAIGDTTALMLPNGKPLPKAAVFAQAQSEVVAHQVARHLGYDAPDIRFTGEGACYVEIGGGLAAKGEGNFLTPPAPHIALRDPSPTYHAEKAQEERDWLARWNVR</sequence>
<dbReference type="OrthoDB" id="9802771at2"/>
<comment type="caution">
    <text evidence="2">The sequence shown here is derived from an EMBL/GenBank/DDBJ whole genome shotgun (WGS) entry which is preliminary data.</text>
</comment>
<name>A0A5B1BSI2_MYCSI</name>
<evidence type="ECO:0000313" key="2">
    <source>
        <dbReference type="EMBL" id="KAA1251818.1"/>
    </source>
</evidence>
<dbReference type="AlphaFoldDB" id="A0A5B1BSI2"/>
<dbReference type="Proteomes" id="UP000324701">
    <property type="component" value="Unassembled WGS sequence"/>
</dbReference>
<dbReference type="SUPFAM" id="SSF51905">
    <property type="entry name" value="FAD/NAD(P)-binding domain"/>
    <property type="match status" value="2"/>
</dbReference>
<dbReference type="RefSeq" id="WP_149652342.1">
    <property type="nucleotide sequence ID" value="NZ_VTZN01000006.1"/>
</dbReference>
<protein>
    <submittedName>
        <fullName evidence="2">NAD(P)/FAD-dependent oxidoreductase</fullName>
    </submittedName>
</protein>
<organism evidence="2 3">
    <name type="scientific">Mycobacterium simiae</name>
    <name type="common">Mycobacterium habana</name>
    <dbReference type="NCBI Taxonomy" id="1784"/>
    <lineage>
        <taxon>Bacteria</taxon>
        <taxon>Bacillati</taxon>
        <taxon>Actinomycetota</taxon>
        <taxon>Actinomycetes</taxon>
        <taxon>Mycobacteriales</taxon>
        <taxon>Mycobacteriaceae</taxon>
        <taxon>Mycobacterium</taxon>
        <taxon>Mycobacterium simiae complex</taxon>
    </lineage>
</organism>
<dbReference type="Gene3D" id="3.50.50.60">
    <property type="entry name" value="FAD/NAD(P)-binding domain"/>
    <property type="match status" value="2"/>
</dbReference>
<dbReference type="PRINTS" id="PR00368">
    <property type="entry name" value="FADPNR"/>
</dbReference>
<dbReference type="PANTHER" id="PTHR43755">
    <property type="match status" value="1"/>
</dbReference>
<dbReference type="PRINTS" id="PR00469">
    <property type="entry name" value="PNDRDTASEII"/>
</dbReference>
<evidence type="ECO:0000313" key="3">
    <source>
        <dbReference type="Proteomes" id="UP000324701"/>
    </source>
</evidence>